<evidence type="ECO:0000259" key="6">
    <source>
        <dbReference type="PROSITE" id="PS50977"/>
    </source>
</evidence>
<dbReference type="GO" id="GO:0045892">
    <property type="term" value="P:negative regulation of DNA-templated transcription"/>
    <property type="evidence" value="ECO:0007669"/>
    <property type="project" value="InterPro"/>
</dbReference>
<sequence length="324" mass="35444">MPPTGPRDAEPEATLPRAVAITWGMAASPLRGPKRELSHERIVEAAVALADTEGLSAVTMSRVASSLGFTTMSLYRYVTSKEELLQLMQDATAAVPVPAERPDQDWRSALREWALLVLGAYRDHPWMVELRVSPTLLMTPNNLHVVDLAMRAMRPLELSQEEKLGVLLALTALVRAYALLEHDLAGDEPGEGGPGGEGPAWFAPEVAALYRELVTPERFPDLAPLVQSGVYLGEAMSAVSEDGSDFEFGLGLMLDGVERYLERRGASQPPPAGTEPTPLVDESVRRDKRVREAVQARREAERRLRQALAKEAEAVRRAQQQPSG</sequence>
<proteinExistence type="predicted"/>
<dbReference type="EMBL" id="WPCU01000007">
    <property type="protein sequence ID" value="MVA76588.1"/>
    <property type="molecule type" value="Genomic_DNA"/>
</dbReference>
<dbReference type="Proteomes" id="UP000435304">
    <property type="component" value="Unassembled WGS sequence"/>
</dbReference>
<dbReference type="InterPro" id="IPR001647">
    <property type="entry name" value="HTH_TetR"/>
</dbReference>
<dbReference type="SUPFAM" id="SSF46689">
    <property type="entry name" value="Homeodomain-like"/>
    <property type="match status" value="1"/>
</dbReference>
<keyword evidence="2 4" id="KW-0238">DNA-binding</keyword>
<gene>
    <name evidence="7" type="ORF">GC722_11215</name>
</gene>
<dbReference type="SUPFAM" id="SSF48498">
    <property type="entry name" value="Tetracyclin repressor-like, C-terminal domain"/>
    <property type="match status" value="1"/>
</dbReference>
<evidence type="ECO:0000256" key="2">
    <source>
        <dbReference type="ARBA" id="ARBA00023125"/>
    </source>
</evidence>
<dbReference type="InterPro" id="IPR050109">
    <property type="entry name" value="HTH-type_TetR-like_transc_reg"/>
</dbReference>
<feature type="domain" description="HTH tetR-type" evidence="6">
    <location>
        <begin position="36"/>
        <end position="96"/>
    </location>
</feature>
<accession>A0A6A9UV80</accession>
<evidence type="ECO:0000313" key="8">
    <source>
        <dbReference type="Proteomes" id="UP000435304"/>
    </source>
</evidence>
<feature type="region of interest" description="Disordered" evidence="5">
    <location>
        <begin position="263"/>
        <end position="297"/>
    </location>
</feature>
<name>A0A6A9UV80_9ACTN</name>
<comment type="caution">
    <text evidence="7">The sequence shown here is derived from an EMBL/GenBank/DDBJ whole genome shotgun (WGS) entry which is preliminary data.</text>
</comment>
<dbReference type="Pfam" id="PF02909">
    <property type="entry name" value="TetR_C_1"/>
    <property type="match status" value="1"/>
</dbReference>
<evidence type="ECO:0000256" key="3">
    <source>
        <dbReference type="ARBA" id="ARBA00023163"/>
    </source>
</evidence>
<keyword evidence="3" id="KW-0804">Transcription</keyword>
<dbReference type="PANTHER" id="PTHR30055:SF151">
    <property type="entry name" value="TRANSCRIPTIONAL REGULATORY PROTEIN"/>
    <property type="match status" value="1"/>
</dbReference>
<reference evidence="7 8" key="1">
    <citation type="submission" date="2019-12" db="EMBL/GenBank/DDBJ databases">
        <title>Auraticoccus cholistani sp. nov., an actinomycete isolated from soil of Cholistan desert.</title>
        <authorList>
            <person name="Cheema M.T."/>
        </authorList>
    </citation>
    <scope>NUCLEOTIDE SEQUENCE [LARGE SCALE GENOMIC DNA]</scope>
    <source>
        <strain evidence="7 8">F435</strain>
    </source>
</reference>
<dbReference type="Pfam" id="PF00440">
    <property type="entry name" value="TetR_N"/>
    <property type="match status" value="1"/>
</dbReference>
<dbReference type="RefSeq" id="WP_156610160.1">
    <property type="nucleotide sequence ID" value="NZ_WPCU01000007.1"/>
</dbReference>
<dbReference type="GO" id="GO:0003700">
    <property type="term" value="F:DNA-binding transcription factor activity"/>
    <property type="evidence" value="ECO:0007669"/>
    <property type="project" value="TreeGrafter"/>
</dbReference>
<dbReference type="InterPro" id="IPR009057">
    <property type="entry name" value="Homeodomain-like_sf"/>
</dbReference>
<evidence type="ECO:0000256" key="1">
    <source>
        <dbReference type="ARBA" id="ARBA00023015"/>
    </source>
</evidence>
<dbReference type="GO" id="GO:0000976">
    <property type="term" value="F:transcription cis-regulatory region binding"/>
    <property type="evidence" value="ECO:0007669"/>
    <property type="project" value="TreeGrafter"/>
</dbReference>
<organism evidence="7 8">
    <name type="scientific">Auraticoccus cholistanensis</name>
    <dbReference type="NCBI Taxonomy" id="2656650"/>
    <lineage>
        <taxon>Bacteria</taxon>
        <taxon>Bacillati</taxon>
        <taxon>Actinomycetota</taxon>
        <taxon>Actinomycetes</taxon>
        <taxon>Propionibacteriales</taxon>
        <taxon>Propionibacteriaceae</taxon>
        <taxon>Auraticoccus</taxon>
    </lineage>
</organism>
<dbReference type="Gene3D" id="1.10.10.60">
    <property type="entry name" value="Homeodomain-like"/>
    <property type="match status" value="1"/>
</dbReference>
<evidence type="ECO:0000313" key="7">
    <source>
        <dbReference type="EMBL" id="MVA76588.1"/>
    </source>
</evidence>
<dbReference type="InterPro" id="IPR004111">
    <property type="entry name" value="Repressor_TetR_C"/>
</dbReference>
<dbReference type="Gene3D" id="1.10.357.10">
    <property type="entry name" value="Tetracycline Repressor, domain 2"/>
    <property type="match status" value="1"/>
</dbReference>
<dbReference type="PANTHER" id="PTHR30055">
    <property type="entry name" value="HTH-TYPE TRANSCRIPTIONAL REGULATOR RUTR"/>
    <property type="match status" value="1"/>
</dbReference>
<dbReference type="AlphaFoldDB" id="A0A6A9UV80"/>
<evidence type="ECO:0000256" key="4">
    <source>
        <dbReference type="PROSITE-ProRule" id="PRU00335"/>
    </source>
</evidence>
<keyword evidence="8" id="KW-1185">Reference proteome</keyword>
<dbReference type="PROSITE" id="PS50977">
    <property type="entry name" value="HTH_TETR_2"/>
    <property type="match status" value="1"/>
</dbReference>
<keyword evidence="1" id="KW-0805">Transcription regulation</keyword>
<evidence type="ECO:0000256" key="5">
    <source>
        <dbReference type="SAM" id="MobiDB-lite"/>
    </source>
</evidence>
<dbReference type="InterPro" id="IPR036271">
    <property type="entry name" value="Tet_transcr_reg_TetR-rel_C_sf"/>
</dbReference>
<protein>
    <submittedName>
        <fullName evidence="7">TetR family transcriptional regulator</fullName>
    </submittedName>
</protein>
<feature type="DNA-binding region" description="H-T-H motif" evidence="4">
    <location>
        <begin position="59"/>
        <end position="78"/>
    </location>
</feature>
<feature type="compositionally biased region" description="Basic and acidic residues" evidence="5">
    <location>
        <begin position="282"/>
        <end position="297"/>
    </location>
</feature>